<evidence type="ECO:0000313" key="7">
    <source>
        <dbReference type="Proteomes" id="UP000319949"/>
    </source>
</evidence>
<dbReference type="InterPro" id="IPR003782">
    <property type="entry name" value="SCO1/SenC"/>
</dbReference>
<feature type="chain" id="PRO_5022221363" evidence="5">
    <location>
        <begin position="23"/>
        <end position="201"/>
    </location>
</feature>
<evidence type="ECO:0000256" key="4">
    <source>
        <dbReference type="PIRSR" id="PIRSR603782-2"/>
    </source>
</evidence>
<keyword evidence="4" id="KW-1015">Disulfide bond</keyword>
<name>A0A560D2T2_9BRAD</name>
<dbReference type="RefSeq" id="WP_145669618.1">
    <property type="nucleotide sequence ID" value="NZ_VITK01000013.1"/>
</dbReference>
<feature type="binding site" evidence="3">
    <location>
        <position position="76"/>
    </location>
    <ligand>
        <name>Cu cation</name>
        <dbReference type="ChEBI" id="CHEBI:23378"/>
    </ligand>
</feature>
<dbReference type="EMBL" id="VITK01000013">
    <property type="protein sequence ID" value="TWA91391.1"/>
    <property type="molecule type" value="Genomic_DNA"/>
</dbReference>
<sequence length="201" mass="22262">MRRARAWLYAMLAFACAGTAQARSAAETMDILMWNREPVGGPFELIDQTGKVRSDRDFRGRLMLVYFGFTYCPDVCPTDLMAIGQALEQLGPDADAVQPLFITLDPERDTAGHLAEYVPLFHPRLLGLTGSLEAIGTAAEAYKVYFAKIPIGKDAGDYTVDHTSFIYLMDRDGKYLGFFPPGTSAERMAEIIRPRLAAPSR</sequence>
<dbReference type="SUPFAM" id="SSF52833">
    <property type="entry name" value="Thioredoxin-like"/>
    <property type="match status" value="1"/>
</dbReference>
<dbReference type="InterPro" id="IPR036249">
    <property type="entry name" value="Thioredoxin-like_sf"/>
</dbReference>
<accession>A0A560D2T2</accession>
<dbReference type="Proteomes" id="UP000319949">
    <property type="component" value="Unassembled WGS sequence"/>
</dbReference>
<keyword evidence="7" id="KW-1185">Reference proteome</keyword>
<evidence type="ECO:0000256" key="1">
    <source>
        <dbReference type="ARBA" id="ARBA00010996"/>
    </source>
</evidence>
<dbReference type="GO" id="GO:0046872">
    <property type="term" value="F:metal ion binding"/>
    <property type="evidence" value="ECO:0007669"/>
    <property type="project" value="UniProtKB-KW"/>
</dbReference>
<dbReference type="PANTHER" id="PTHR12151:SF25">
    <property type="entry name" value="LINALOOL DEHYDRATASE_ISOMERASE DOMAIN-CONTAINING PROTEIN"/>
    <property type="match status" value="1"/>
</dbReference>
<comment type="caution">
    <text evidence="6">The sequence shown here is derived from an EMBL/GenBank/DDBJ whole genome shotgun (WGS) entry which is preliminary data.</text>
</comment>
<dbReference type="PANTHER" id="PTHR12151">
    <property type="entry name" value="ELECTRON TRANSPORT PROTIN SCO1/SENC FAMILY MEMBER"/>
    <property type="match status" value="1"/>
</dbReference>
<evidence type="ECO:0000256" key="5">
    <source>
        <dbReference type="SAM" id="SignalP"/>
    </source>
</evidence>
<evidence type="ECO:0000313" key="6">
    <source>
        <dbReference type="EMBL" id="TWA91391.1"/>
    </source>
</evidence>
<keyword evidence="2 3" id="KW-0186">Copper</keyword>
<evidence type="ECO:0000256" key="2">
    <source>
        <dbReference type="ARBA" id="ARBA00023008"/>
    </source>
</evidence>
<dbReference type="STRING" id="1803665.GCA_001641335_04076"/>
<dbReference type="CDD" id="cd02968">
    <property type="entry name" value="SCO"/>
    <property type="match status" value="1"/>
</dbReference>
<feature type="binding site" evidence="3">
    <location>
        <position position="162"/>
    </location>
    <ligand>
        <name>Cu cation</name>
        <dbReference type="ChEBI" id="CHEBI:23378"/>
    </ligand>
</feature>
<reference evidence="6 7" key="1">
    <citation type="submission" date="2019-06" db="EMBL/GenBank/DDBJ databases">
        <title>Genomic Encyclopedia of Type Strains, Phase IV (KMG-V): Genome sequencing to study the core and pangenomes of soil and plant-associated prokaryotes.</title>
        <authorList>
            <person name="Whitman W."/>
        </authorList>
    </citation>
    <scope>NUCLEOTIDE SEQUENCE [LARGE SCALE GENOMIC DNA]</scope>
    <source>
        <strain evidence="6 7">BR 510</strain>
    </source>
</reference>
<dbReference type="AlphaFoldDB" id="A0A560D2T2"/>
<evidence type="ECO:0000256" key="3">
    <source>
        <dbReference type="PIRSR" id="PIRSR603782-1"/>
    </source>
</evidence>
<comment type="similarity">
    <text evidence="1">Belongs to the SCO1/2 family.</text>
</comment>
<feature type="disulfide bond" description="Redox-active" evidence="4">
    <location>
        <begin position="72"/>
        <end position="76"/>
    </location>
</feature>
<keyword evidence="5" id="KW-0732">Signal</keyword>
<feature type="binding site" evidence="3">
    <location>
        <position position="72"/>
    </location>
    <ligand>
        <name>Cu cation</name>
        <dbReference type="ChEBI" id="CHEBI:23378"/>
    </ligand>
</feature>
<dbReference type="Pfam" id="PF02630">
    <property type="entry name" value="SCO1-SenC"/>
    <property type="match status" value="1"/>
</dbReference>
<dbReference type="OrthoDB" id="9790194at2"/>
<feature type="signal peptide" evidence="5">
    <location>
        <begin position="1"/>
        <end position="22"/>
    </location>
</feature>
<dbReference type="FunFam" id="3.40.30.10:FF:000013">
    <property type="entry name" value="Blast:Protein SCO1 homolog, mitochondrial"/>
    <property type="match status" value="1"/>
</dbReference>
<proteinExistence type="inferred from homology"/>
<dbReference type="PROSITE" id="PS51257">
    <property type="entry name" value="PROKAR_LIPOPROTEIN"/>
    <property type="match status" value="1"/>
</dbReference>
<organism evidence="6 7">
    <name type="scientific">Bradyrhizobium stylosanthis</name>
    <dbReference type="NCBI Taxonomy" id="1803665"/>
    <lineage>
        <taxon>Bacteria</taxon>
        <taxon>Pseudomonadati</taxon>
        <taxon>Pseudomonadota</taxon>
        <taxon>Alphaproteobacteria</taxon>
        <taxon>Hyphomicrobiales</taxon>
        <taxon>Nitrobacteraceae</taxon>
        <taxon>Bradyrhizobium</taxon>
    </lineage>
</organism>
<gene>
    <name evidence="6" type="ORF">FBZ96_113101</name>
</gene>
<protein>
    <submittedName>
        <fullName evidence="6">Protein SCO1/2</fullName>
    </submittedName>
</protein>
<dbReference type="Gene3D" id="3.40.30.10">
    <property type="entry name" value="Glutaredoxin"/>
    <property type="match status" value="1"/>
</dbReference>
<keyword evidence="3" id="KW-0479">Metal-binding</keyword>